<evidence type="ECO:0000313" key="2">
    <source>
        <dbReference type="EMBL" id="KEF51405.1"/>
    </source>
</evidence>
<feature type="region of interest" description="Disordered" evidence="1">
    <location>
        <begin position="1"/>
        <end position="53"/>
    </location>
</feature>
<dbReference type="AlphaFoldDB" id="A0A072P737"/>
<organism evidence="2 3">
    <name type="scientific">Exophiala aquamarina CBS 119918</name>
    <dbReference type="NCBI Taxonomy" id="1182545"/>
    <lineage>
        <taxon>Eukaryota</taxon>
        <taxon>Fungi</taxon>
        <taxon>Dikarya</taxon>
        <taxon>Ascomycota</taxon>
        <taxon>Pezizomycotina</taxon>
        <taxon>Eurotiomycetes</taxon>
        <taxon>Chaetothyriomycetidae</taxon>
        <taxon>Chaetothyriales</taxon>
        <taxon>Herpotrichiellaceae</taxon>
        <taxon>Exophiala</taxon>
    </lineage>
</organism>
<dbReference type="EMBL" id="AMGV01000024">
    <property type="protein sequence ID" value="KEF51405.1"/>
    <property type="molecule type" value="Genomic_DNA"/>
</dbReference>
<feature type="compositionally biased region" description="Polar residues" evidence="1">
    <location>
        <begin position="9"/>
        <end position="18"/>
    </location>
</feature>
<evidence type="ECO:0000313" key="3">
    <source>
        <dbReference type="Proteomes" id="UP000027920"/>
    </source>
</evidence>
<evidence type="ECO:0000256" key="1">
    <source>
        <dbReference type="SAM" id="MobiDB-lite"/>
    </source>
</evidence>
<evidence type="ECO:0008006" key="4">
    <source>
        <dbReference type="Google" id="ProtNLM"/>
    </source>
</evidence>
<feature type="region of interest" description="Disordered" evidence="1">
    <location>
        <begin position="71"/>
        <end position="93"/>
    </location>
</feature>
<feature type="non-terminal residue" evidence="2">
    <location>
        <position position="1"/>
    </location>
</feature>
<dbReference type="RefSeq" id="XP_013253995.1">
    <property type="nucleotide sequence ID" value="XM_013398541.1"/>
</dbReference>
<proteinExistence type="predicted"/>
<dbReference type="PANTHER" id="PTHR35392">
    <property type="entry name" value="ZN(II)2CYS6 TRANSCRIPTION FACTOR (EUROFUNG)-RELATED-RELATED"/>
    <property type="match status" value="1"/>
</dbReference>
<name>A0A072P737_9EURO</name>
<dbReference type="InterPro" id="IPR052973">
    <property type="entry name" value="Fungal_sec-metab_reg_TF"/>
</dbReference>
<protein>
    <recommendedName>
        <fullName evidence="4">Zn(2)-C6 fungal-type domain-containing protein</fullName>
    </recommendedName>
</protein>
<sequence>IAGIDDRFSPSQTAQLVQQPGPKFIPYPNPPPTNYRRARQNNEPWNPVQYYPSAKVPSMDVDMQDVPDYAHSQEGREKGSGRTGPLSQAQRQQASEVRRMGACLRCQIMREKCDLKIPCHTCETKDRRKFPKKCIRTDFDWDSHRTTCFPDELTFRLKQEKLFQHLSLQSFNVPDRPSFTVQLDLSIEDKLWVVVKEFTPLQNSIRHGHRSIEDEDGNKSYQRLRIWDPPIIMRIRDGDLPATIISMRQKLNALFNNILSEERKWVNWTMKYFFHAEEDFQCSMIIWIGKYYRKDIEEHSILSSALSLLWWEYLLLNKFTVAEEDVANLERHLDARRPEGGEHFPAVPDTINRFLKAIILPMAIDTAKKITEELHERLFKMAVSQKLSQSGTDITMCLMFVLMIFMGAVQSTLLLLPDIPAEEMERVYNLDMAKVKILEIEESIIELWTSFHRYTLSRRGGATSKSTLTAKELNSRAEVHARAFDLVGKMKKEIEDDYVNERLSDLTVGANGGYKLDGFRATNITRLCWKVWTNVET</sequence>
<dbReference type="Proteomes" id="UP000027920">
    <property type="component" value="Unassembled WGS sequence"/>
</dbReference>
<feature type="compositionally biased region" description="Basic and acidic residues" evidence="1">
    <location>
        <begin position="71"/>
        <end position="80"/>
    </location>
</feature>
<feature type="compositionally biased region" description="Pro residues" evidence="1">
    <location>
        <begin position="23"/>
        <end position="33"/>
    </location>
</feature>
<dbReference type="VEuPathDB" id="FungiDB:A1O9_12554"/>
<feature type="non-terminal residue" evidence="2">
    <location>
        <position position="537"/>
    </location>
</feature>
<reference evidence="2 3" key="1">
    <citation type="submission" date="2013-03" db="EMBL/GenBank/DDBJ databases">
        <title>The Genome Sequence of Exophiala aquamarina CBS 119918.</title>
        <authorList>
            <consortium name="The Broad Institute Genomics Platform"/>
            <person name="Cuomo C."/>
            <person name="de Hoog S."/>
            <person name="Gorbushina A."/>
            <person name="Walker B."/>
            <person name="Young S.K."/>
            <person name="Zeng Q."/>
            <person name="Gargeya S."/>
            <person name="Fitzgerald M."/>
            <person name="Haas B."/>
            <person name="Abouelleil A."/>
            <person name="Allen A.W."/>
            <person name="Alvarado L."/>
            <person name="Arachchi H.M."/>
            <person name="Berlin A.M."/>
            <person name="Chapman S.B."/>
            <person name="Gainer-Dewar J."/>
            <person name="Goldberg J."/>
            <person name="Griggs A."/>
            <person name="Gujja S."/>
            <person name="Hansen M."/>
            <person name="Howarth C."/>
            <person name="Imamovic A."/>
            <person name="Ireland A."/>
            <person name="Larimer J."/>
            <person name="McCowan C."/>
            <person name="Murphy C."/>
            <person name="Pearson M."/>
            <person name="Poon T.W."/>
            <person name="Priest M."/>
            <person name="Roberts A."/>
            <person name="Saif S."/>
            <person name="Shea T."/>
            <person name="Sisk P."/>
            <person name="Sykes S."/>
            <person name="Wortman J."/>
            <person name="Nusbaum C."/>
            <person name="Birren B."/>
        </authorList>
    </citation>
    <scope>NUCLEOTIDE SEQUENCE [LARGE SCALE GENOMIC DNA]</scope>
    <source>
        <strain evidence="2 3">CBS 119918</strain>
    </source>
</reference>
<dbReference type="PANTHER" id="PTHR35392:SF5">
    <property type="entry name" value="ZN(2)-C6 FUNGAL-TYPE DOMAIN-CONTAINING PROTEIN"/>
    <property type="match status" value="1"/>
</dbReference>
<dbReference type="STRING" id="1182545.A0A072P737"/>
<accession>A0A072P737</accession>
<dbReference type="OrthoDB" id="4226666at2759"/>
<gene>
    <name evidence="2" type="ORF">A1O9_12554</name>
</gene>
<comment type="caution">
    <text evidence="2">The sequence shown here is derived from an EMBL/GenBank/DDBJ whole genome shotgun (WGS) entry which is preliminary data.</text>
</comment>
<keyword evidence="3" id="KW-1185">Reference proteome</keyword>
<dbReference type="GeneID" id="25287448"/>
<dbReference type="HOGENOM" id="CLU_025396_0_0_1"/>